<dbReference type="RefSeq" id="WP_148454976.1">
    <property type="nucleotide sequence ID" value="NZ_VSFC01000040.1"/>
</dbReference>
<sequence>MIKFFRKIRQRLLTENKFSKYLLYAIGEIVLVVIGILIALWINNLNQQRKIKTEEQVVLKQLKNEFTINLKQLNSKIDLRNDMLKDFEDCLNYFTNQEIESDSLFIAKLGSLYLTLTFDPIQNDLVGSRSIQIISNKELKRLLTNWTSDVHQLREMEQLYVNYYTGSIMTFMDKTGTGRNILKRFWEDSNKTAYLLANENANYRKIDKSNLSTNSLELLKNYELESIISHAYGLNLTNNYESQALKKHINKILEVLDLEIEK</sequence>
<feature type="transmembrane region" description="Helical" evidence="1">
    <location>
        <begin position="21"/>
        <end position="42"/>
    </location>
</feature>
<dbReference type="Proteomes" id="UP000324550">
    <property type="component" value="Unassembled WGS sequence"/>
</dbReference>
<gene>
    <name evidence="2" type="ORF">FVF61_07595</name>
</gene>
<organism evidence="2 3">
    <name type="scientific">Formosa maritima</name>
    <dbReference type="NCBI Taxonomy" id="2592046"/>
    <lineage>
        <taxon>Bacteria</taxon>
        <taxon>Pseudomonadati</taxon>
        <taxon>Bacteroidota</taxon>
        <taxon>Flavobacteriia</taxon>
        <taxon>Flavobacteriales</taxon>
        <taxon>Flavobacteriaceae</taxon>
        <taxon>Formosa</taxon>
    </lineage>
</organism>
<proteinExistence type="predicted"/>
<dbReference type="AlphaFoldDB" id="A0A5D0G8K3"/>
<evidence type="ECO:0000256" key="1">
    <source>
        <dbReference type="SAM" id="Phobius"/>
    </source>
</evidence>
<name>A0A5D0G8K3_9FLAO</name>
<comment type="caution">
    <text evidence="2">The sequence shown here is derived from an EMBL/GenBank/DDBJ whole genome shotgun (WGS) entry which is preliminary data.</text>
</comment>
<dbReference type="OrthoDB" id="821805at2"/>
<dbReference type="InterPro" id="IPR045749">
    <property type="entry name" value="DUF6090"/>
</dbReference>
<evidence type="ECO:0000313" key="3">
    <source>
        <dbReference type="Proteomes" id="UP000324550"/>
    </source>
</evidence>
<keyword evidence="3" id="KW-1185">Reference proteome</keyword>
<keyword evidence="1" id="KW-0812">Transmembrane</keyword>
<evidence type="ECO:0000313" key="2">
    <source>
        <dbReference type="EMBL" id="TYA55268.1"/>
    </source>
</evidence>
<reference evidence="2 3" key="1">
    <citation type="submission" date="2019-08" db="EMBL/GenBank/DDBJ databases">
        <title>Formosa sediminis sp. nov., isolated from marine sediment.</title>
        <authorList>
            <person name="Cao W.R."/>
        </authorList>
    </citation>
    <scope>NUCLEOTIDE SEQUENCE [LARGE SCALE GENOMIC DNA]</scope>
    <source>
        <strain evidence="2 3">1494</strain>
    </source>
</reference>
<protein>
    <submittedName>
        <fullName evidence="2">Uncharacterized protein</fullName>
    </submittedName>
</protein>
<accession>A0A5D0G8K3</accession>
<dbReference type="Pfam" id="PF19578">
    <property type="entry name" value="DUF6090"/>
    <property type="match status" value="1"/>
</dbReference>
<dbReference type="EMBL" id="VSFC01000040">
    <property type="protein sequence ID" value="TYA55268.1"/>
    <property type="molecule type" value="Genomic_DNA"/>
</dbReference>
<keyword evidence="1" id="KW-0472">Membrane</keyword>
<keyword evidence="1" id="KW-1133">Transmembrane helix</keyword>